<protein>
    <submittedName>
        <fullName evidence="2">Uncharacterized protein</fullName>
    </submittedName>
</protein>
<evidence type="ECO:0000313" key="2">
    <source>
        <dbReference type="EMBL" id="KAL0119571.1"/>
    </source>
</evidence>
<comment type="caution">
    <text evidence="2">The sequence shown here is derived from an EMBL/GenBank/DDBJ whole genome shotgun (WGS) entry which is preliminary data.</text>
</comment>
<reference evidence="2 3" key="1">
    <citation type="submission" date="2023-03" db="EMBL/GenBank/DDBJ databases">
        <title>High recombination rates correlate with genetic variation in Cardiocondyla obscurior ants.</title>
        <authorList>
            <person name="Errbii M."/>
        </authorList>
    </citation>
    <scope>NUCLEOTIDE SEQUENCE [LARGE SCALE GENOMIC DNA]</scope>
    <source>
        <strain evidence="2">Alpha-2009</strain>
        <tissue evidence="2">Whole body</tissue>
    </source>
</reference>
<keyword evidence="1" id="KW-0472">Membrane</keyword>
<proteinExistence type="predicted"/>
<dbReference type="AlphaFoldDB" id="A0AAW2FUB1"/>
<gene>
    <name evidence="2" type="ORF">PUN28_007785</name>
</gene>
<keyword evidence="1" id="KW-1133">Transmembrane helix</keyword>
<name>A0AAW2FUB1_9HYME</name>
<evidence type="ECO:0000256" key="1">
    <source>
        <dbReference type="SAM" id="Phobius"/>
    </source>
</evidence>
<dbReference type="Proteomes" id="UP001430953">
    <property type="component" value="Unassembled WGS sequence"/>
</dbReference>
<keyword evidence="3" id="KW-1185">Reference proteome</keyword>
<feature type="transmembrane region" description="Helical" evidence="1">
    <location>
        <begin position="58"/>
        <end position="77"/>
    </location>
</feature>
<evidence type="ECO:0000313" key="3">
    <source>
        <dbReference type="Proteomes" id="UP001430953"/>
    </source>
</evidence>
<dbReference type="EMBL" id="JADYXP020000007">
    <property type="protein sequence ID" value="KAL0119571.1"/>
    <property type="molecule type" value="Genomic_DNA"/>
</dbReference>
<sequence length="135" mass="16176">MPACLIHFRKMQRNLICRNNVREKARNVYAKVNTTTRREVLSAYANASCGACTSYQSFFFYHFHFAACFAFSFFFFSHASCKKYVTMLTYNTIDKHEMASYHFSLCKLRNYIEMLSRFQEKPIDRIKFLYRCTRL</sequence>
<accession>A0AAW2FUB1</accession>
<keyword evidence="1" id="KW-0812">Transmembrane</keyword>
<organism evidence="2 3">
    <name type="scientific">Cardiocondyla obscurior</name>
    <dbReference type="NCBI Taxonomy" id="286306"/>
    <lineage>
        <taxon>Eukaryota</taxon>
        <taxon>Metazoa</taxon>
        <taxon>Ecdysozoa</taxon>
        <taxon>Arthropoda</taxon>
        <taxon>Hexapoda</taxon>
        <taxon>Insecta</taxon>
        <taxon>Pterygota</taxon>
        <taxon>Neoptera</taxon>
        <taxon>Endopterygota</taxon>
        <taxon>Hymenoptera</taxon>
        <taxon>Apocrita</taxon>
        <taxon>Aculeata</taxon>
        <taxon>Formicoidea</taxon>
        <taxon>Formicidae</taxon>
        <taxon>Myrmicinae</taxon>
        <taxon>Cardiocondyla</taxon>
    </lineage>
</organism>